<keyword evidence="2" id="KW-1133">Transmembrane helix</keyword>
<gene>
    <name evidence="3" type="ORF">SORBI_3003G108401</name>
</gene>
<keyword evidence="2" id="KW-0812">Transmembrane</keyword>
<proteinExistence type="predicted"/>
<keyword evidence="2" id="KW-0472">Membrane</keyword>
<name>A0A1W0VWS4_SORBI</name>
<feature type="compositionally biased region" description="Polar residues" evidence="1">
    <location>
        <begin position="351"/>
        <end position="362"/>
    </location>
</feature>
<dbReference type="Gramene" id="OQU86573">
    <property type="protein sequence ID" value="OQU86573"/>
    <property type="gene ID" value="SORBI_3003G108401"/>
</dbReference>
<feature type="transmembrane region" description="Helical" evidence="2">
    <location>
        <begin position="21"/>
        <end position="43"/>
    </location>
</feature>
<dbReference type="GO" id="GO:0008375">
    <property type="term" value="F:acetylglucosaminyltransferase activity"/>
    <property type="evidence" value="ECO:0000318"/>
    <property type="project" value="GO_Central"/>
</dbReference>
<organism evidence="3 4">
    <name type="scientific">Sorghum bicolor</name>
    <name type="common">Sorghum</name>
    <name type="synonym">Sorghum vulgare</name>
    <dbReference type="NCBI Taxonomy" id="4558"/>
    <lineage>
        <taxon>Eukaryota</taxon>
        <taxon>Viridiplantae</taxon>
        <taxon>Streptophyta</taxon>
        <taxon>Embryophyta</taxon>
        <taxon>Tracheophyta</taxon>
        <taxon>Spermatophyta</taxon>
        <taxon>Magnoliopsida</taxon>
        <taxon>Liliopsida</taxon>
        <taxon>Poales</taxon>
        <taxon>Poaceae</taxon>
        <taxon>PACMAD clade</taxon>
        <taxon>Panicoideae</taxon>
        <taxon>Andropogonodae</taxon>
        <taxon>Andropogoneae</taxon>
        <taxon>Sorghinae</taxon>
        <taxon>Sorghum</taxon>
    </lineage>
</organism>
<keyword evidence="4" id="KW-1185">Reference proteome</keyword>
<protein>
    <submittedName>
        <fullName evidence="3">Uncharacterized protein</fullName>
    </submittedName>
</protein>
<dbReference type="AlphaFoldDB" id="A0A1W0VWS4"/>
<feature type="region of interest" description="Disordered" evidence="1">
    <location>
        <begin position="293"/>
        <end position="362"/>
    </location>
</feature>
<sequence length="362" mass="39175">MEGRHRHHGRRGRLPPATRDCVALSLCSSWSPSATLAFLAYVACFSGPGCGAAAGGRGLYQWWRWQGSAGTSGELRTNVDRSSGVAARTPTSLSASCLASAARLARTWGRRRGYGGAVVAARADARPRLAGRLAGEPVSADASRFGRRPGVGVANGEDRGRRDRGGAEVRWFVMGDDDHSVLPGESADRASQVRPRGDVLRRRAVGERVRLRKTTADGLSFVFNTQPWKPADSACARPLTFFLSRVRNETAPAVTVTEYTRHHVVGKQPEKERSKHVSSRHRGGIAAMLRDREGWAGHGSGGADTAVRRRQRRARRLHAVDPSILSQHRAHGSDNLANGAEENGERFSPWPQVTGSLLQTGM</sequence>
<dbReference type="Proteomes" id="UP000000768">
    <property type="component" value="Chromosome 3"/>
</dbReference>
<reference evidence="4" key="2">
    <citation type="journal article" date="2018" name="Plant J.">
        <title>The Sorghum bicolor reference genome: improved assembly, gene annotations, a transcriptome atlas, and signatures of genome organization.</title>
        <authorList>
            <person name="McCormick R.F."/>
            <person name="Truong S.K."/>
            <person name="Sreedasyam A."/>
            <person name="Jenkins J."/>
            <person name="Shu S."/>
            <person name="Sims D."/>
            <person name="Kennedy M."/>
            <person name="Amirebrahimi M."/>
            <person name="Weers B.D."/>
            <person name="McKinley B."/>
            <person name="Mattison A."/>
            <person name="Morishige D.T."/>
            <person name="Grimwood J."/>
            <person name="Schmutz J."/>
            <person name="Mullet J.E."/>
        </authorList>
    </citation>
    <scope>NUCLEOTIDE SEQUENCE [LARGE SCALE GENOMIC DNA]</scope>
    <source>
        <strain evidence="4">cv. BTx623</strain>
    </source>
</reference>
<accession>A0A1W0VWS4</accession>
<reference evidence="3 4" key="1">
    <citation type="journal article" date="2009" name="Nature">
        <title>The Sorghum bicolor genome and the diversification of grasses.</title>
        <authorList>
            <person name="Paterson A.H."/>
            <person name="Bowers J.E."/>
            <person name="Bruggmann R."/>
            <person name="Dubchak I."/>
            <person name="Grimwood J."/>
            <person name="Gundlach H."/>
            <person name="Haberer G."/>
            <person name="Hellsten U."/>
            <person name="Mitros T."/>
            <person name="Poliakov A."/>
            <person name="Schmutz J."/>
            <person name="Spannagl M."/>
            <person name="Tang H."/>
            <person name="Wang X."/>
            <person name="Wicker T."/>
            <person name="Bharti A.K."/>
            <person name="Chapman J."/>
            <person name="Feltus F.A."/>
            <person name="Gowik U."/>
            <person name="Grigoriev I.V."/>
            <person name="Lyons E."/>
            <person name="Maher C.A."/>
            <person name="Martis M."/>
            <person name="Narechania A."/>
            <person name="Otillar R.P."/>
            <person name="Penning B.W."/>
            <person name="Salamov A.A."/>
            <person name="Wang Y."/>
            <person name="Zhang L."/>
            <person name="Carpita N.C."/>
            <person name="Freeling M."/>
            <person name="Gingle A.R."/>
            <person name="Hash C.T."/>
            <person name="Keller B."/>
            <person name="Klein P."/>
            <person name="Kresovich S."/>
            <person name="McCann M.C."/>
            <person name="Ming R."/>
            <person name="Peterson D.G."/>
            <person name="Mehboob-ur-Rahman"/>
            <person name="Ware D."/>
            <person name="Westhoff P."/>
            <person name="Mayer K.F."/>
            <person name="Messing J."/>
            <person name="Rokhsar D.S."/>
        </authorList>
    </citation>
    <scope>NUCLEOTIDE SEQUENCE [LARGE SCALE GENOMIC DNA]</scope>
    <source>
        <strain evidence="4">cv. BTx623</strain>
    </source>
</reference>
<dbReference type="EMBL" id="CM000762">
    <property type="protein sequence ID" value="OQU86573.1"/>
    <property type="molecule type" value="Genomic_DNA"/>
</dbReference>
<feature type="region of interest" description="Disordered" evidence="1">
    <location>
        <begin position="140"/>
        <end position="163"/>
    </location>
</feature>
<evidence type="ECO:0000313" key="4">
    <source>
        <dbReference type="Proteomes" id="UP000000768"/>
    </source>
</evidence>
<evidence type="ECO:0000256" key="2">
    <source>
        <dbReference type="SAM" id="Phobius"/>
    </source>
</evidence>
<dbReference type="STRING" id="4558.A0A1W0VWS4"/>
<evidence type="ECO:0000256" key="1">
    <source>
        <dbReference type="SAM" id="MobiDB-lite"/>
    </source>
</evidence>
<feature type="compositionally biased region" description="Basic residues" evidence="1">
    <location>
        <begin position="308"/>
        <end position="317"/>
    </location>
</feature>
<dbReference type="InParanoid" id="A0A1W0VWS4"/>
<evidence type="ECO:0000313" key="3">
    <source>
        <dbReference type="EMBL" id="OQU86573.1"/>
    </source>
</evidence>